<accession>A0A2X4TR75</accession>
<keyword evidence="1" id="KW-0808">Transferase</keyword>
<name>A0A2X4TR75_9NOCA</name>
<keyword evidence="4" id="KW-1185">Reference proteome</keyword>
<evidence type="ECO:0000259" key="2">
    <source>
        <dbReference type="Pfam" id="PF13581"/>
    </source>
</evidence>
<keyword evidence="1" id="KW-0418">Kinase</keyword>
<gene>
    <name evidence="3" type="ORF">NCTC10994_01134</name>
</gene>
<feature type="domain" description="Histidine kinase/HSP90-like ATPase" evidence="2">
    <location>
        <begin position="22"/>
        <end position="141"/>
    </location>
</feature>
<dbReference type="Gene3D" id="3.30.565.10">
    <property type="entry name" value="Histidine kinase-like ATPase, C-terminal domain"/>
    <property type="match status" value="1"/>
</dbReference>
<evidence type="ECO:0000256" key="1">
    <source>
        <dbReference type="ARBA" id="ARBA00022527"/>
    </source>
</evidence>
<protein>
    <submittedName>
        <fullName evidence="3">Anti sigma factor</fullName>
    </submittedName>
</protein>
<dbReference type="RefSeq" id="WP_072698744.1">
    <property type="nucleotide sequence ID" value="NZ_JAFBBL010000001.1"/>
</dbReference>
<keyword evidence="1" id="KW-0723">Serine/threonine-protein kinase</keyword>
<proteinExistence type="predicted"/>
<dbReference type="InterPro" id="IPR050267">
    <property type="entry name" value="Anti-sigma-factor_SerPK"/>
</dbReference>
<dbReference type="GO" id="GO:0004674">
    <property type="term" value="F:protein serine/threonine kinase activity"/>
    <property type="evidence" value="ECO:0007669"/>
    <property type="project" value="UniProtKB-KW"/>
</dbReference>
<reference evidence="3 4" key="1">
    <citation type="submission" date="2018-06" db="EMBL/GenBank/DDBJ databases">
        <authorList>
            <consortium name="Pathogen Informatics"/>
            <person name="Doyle S."/>
        </authorList>
    </citation>
    <scope>NUCLEOTIDE SEQUENCE [LARGE SCALE GENOMIC DNA]</scope>
    <source>
        <strain evidence="3 4">NCTC10994</strain>
    </source>
</reference>
<dbReference type="AlphaFoldDB" id="A0A2X4TR75"/>
<dbReference type="SUPFAM" id="SSF55874">
    <property type="entry name" value="ATPase domain of HSP90 chaperone/DNA topoisomerase II/histidine kinase"/>
    <property type="match status" value="1"/>
</dbReference>
<dbReference type="EMBL" id="LS483468">
    <property type="protein sequence ID" value="SQI29581.1"/>
    <property type="molecule type" value="Genomic_DNA"/>
</dbReference>
<dbReference type="KEGG" id="rcr:NCTC10994_01134"/>
<dbReference type="CDD" id="cd16936">
    <property type="entry name" value="HATPase_RsbW-like"/>
    <property type="match status" value="1"/>
</dbReference>
<dbReference type="PANTHER" id="PTHR35526">
    <property type="entry name" value="ANTI-SIGMA-F FACTOR RSBW-RELATED"/>
    <property type="match status" value="1"/>
</dbReference>
<dbReference type="PANTHER" id="PTHR35526:SF3">
    <property type="entry name" value="ANTI-SIGMA-F FACTOR RSBW"/>
    <property type="match status" value="1"/>
</dbReference>
<evidence type="ECO:0000313" key="3">
    <source>
        <dbReference type="EMBL" id="SQI29581.1"/>
    </source>
</evidence>
<dbReference type="Proteomes" id="UP000249091">
    <property type="component" value="Chromosome 1"/>
</dbReference>
<evidence type="ECO:0000313" key="4">
    <source>
        <dbReference type="Proteomes" id="UP000249091"/>
    </source>
</evidence>
<dbReference type="Pfam" id="PF13581">
    <property type="entry name" value="HATPase_c_2"/>
    <property type="match status" value="1"/>
</dbReference>
<dbReference type="InterPro" id="IPR036890">
    <property type="entry name" value="HATPase_C_sf"/>
</dbReference>
<organism evidence="3 4">
    <name type="scientific">Rhodococcus coprophilus</name>
    <dbReference type="NCBI Taxonomy" id="38310"/>
    <lineage>
        <taxon>Bacteria</taxon>
        <taxon>Bacillati</taxon>
        <taxon>Actinomycetota</taxon>
        <taxon>Actinomycetes</taxon>
        <taxon>Mycobacteriales</taxon>
        <taxon>Nocardiaceae</taxon>
        <taxon>Rhodococcus</taxon>
    </lineage>
</organism>
<dbReference type="STRING" id="1219011.GCA_001895045_00852"/>
<dbReference type="InterPro" id="IPR003594">
    <property type="entry name" value="HATPase_dom"/>
</dbReference>
<sequence>MSSAFDEPASFTPEGISHRGVRADPSEIALLRGTMRRWLADLPLDDDRRQDILLASYEALANAVEHAYAPSDPDATLDFEATYHRAEGQLHVRVSDHGVWHDAQDDESRRSRGHGLTLIRNLTTDMVVEREPGGTVVDMRWSLDEKGTSDVV</sequence>